<feature type="transmembrane region" description="Helical" evidence="6">
    <location>
        <begin position="49"/>
        <end position="69"/>
    </location>
</feature>
<dbReference type="EMBL" id="CP089278">
    <property type="protein sequence ID" value="USP79487.1"/>
    <property type="molecule type" value="Genomic_DNA"/>
</dbReference>
<evidence type="ECO:0000256" key="2">
    <source>
        <dbReference type="ARBA" id="ARBA00022692"/>
    </source>
</evidence>
<evidence type="ECO:0000313" key="7">
    <source>
        <dbReference type="EMBL" id="USP79487.1"/>
    </source>
</evidence>
<dbReference type="GO" id="GO:0005886">
    <property type="term" value="C:plasma membrane"/>
    <property type="evidence" value="ECO:0007669"/>
    <property type="project" value="TreeGrafter"/>
</dbReference>
<dbReference type="AlphaFoldDB" id="A0A9Q8ZCC7"/>
<dbReference type="GO" id="GO:0000297">
    <property type="term" value="F:spermine transmembrane transporter activity"/>
    <property type="evidence" value="ECO:0007669"/>
    <property type="project" value="TreeGrafter"/>
</dbReference>
<feature type="transmembrane region" description="Helical" evidence="6">
    <location>
        <begin position="89"/>
        <end position="110"/>
    </location>
</feature>
<evidence type="ECO:0008006" key="9">
    <source>
        <dbReference type="Google" id="ProtNLM"/>
    </source>
</evidence>
<dbReference type="Proteomes" id="UP001056012">
    <property type="component" value="Chromosome 5"/>
</dbReference>
<evidence type="ECO:0000256" key="3">
    <source>
        <dbReference type="ARBA" id="ARBA00022989"/>
    </source>
</evidence>
<feature type="region of interest" description="Disordered" evidence="5">
    <location>
        <begin position="1"/>
        <end position="33"/>
    </location>
</feature>
<keyword evidence="2 6" id="KW-0812">Transmembrane</keyword>
<dbReference type="InterPro" id="IPR036259">
    <property type="entry name" value="MFS_trans_sf"/>
</dbReference>
<evidence type="ECO:0000256" key="5">
    <source>
        <dbReference type="SAM" id="MobiDB-lite"/>
    </source>
</evidence>
<sequence>MNSEKVLVRKPVTEPDHPEITTTTPLDWSGPNDPDNPVNWPNWKRYFHILPPAIISFTATLGASTYTPSYPIIQEKFNTSSRVALLPQSLYIVYAVTTPLAAVFTVGAGFSRNIQTLCVMRILAGLAFSPSLAIGTGSVGDLTVPERRAAPSALYIMTPFLGPSFG</sequence>
<reference evidence="7" key="1">
    <citation type="submission" date="2021-12" db="EMBL/GenBank/DDBJ databases">
        <title>Curvularia clavata genome.</title>
        <authorList>
            <person name="Cao Y."/>
        </authorList>
    </citation>
    <scope>NUCLEOTIDE SEQUENCE</scope>
    <source>
        <strain evidence="7">Yc1106</strain>
    </source>
</reference>
<proteinExistence type="predicted"/>
<dbReference type="PANTHER" id="PTHR23502">
    <property type="entry name" value="MAJOR FACILITATOR SUPERFAMILY"/>
    <property type="match status" value="1"/>
</dbReference>
<protein>
    <recommendedName>
        <fullName evidence="9">Major facilitator superfamily (MFS) profile domain-containing protein</fullName>
    </recommendedName>
</protein>
<dbReference type="SUPFAM" id="SSF103473">
    <property type="entry name" value="MFS general substrate transporter"/>
    <property type="match status" value="1"/>
</dbReference>
<keyword evidence="3 6" id="KW-1133">Transmembrane helix</keyword>
<name>A0A9Q8ZCC7_CURCL</name>
<dbReference type="OrthoDB" id="3936150at2759"/>
<dbReference type="Gene3D" id="1.20.1250.20">
    <property type="entry name" value="MFS general substrate transporter like domains"/>
    <property type="match status" value="1"/>
</dbReference>
<organism evidence="7 8">
    <name type="scientific">Curvularia clavata</name>
    <dbReference type="NCBI Taxonomy" id="95742"/>
    <lineage>
        <taxon>Eukaryota</taxon>
        <taxon>Fungi</taxon>
        <taxon>Dikarya</taxon>
        <taxon>Ascomycota</taxon>
        <taxon>Pezizomycotina</taxon>
        <taxon>Dothideomycetes</taxon>
        <taxon>Pleosporomycetidae</taxon>
        <taxon>Pleosporales</taxon>
        <taxon>Pleosporineae</taxon>
        <taxon>Pleosporaceae</taxon>
        <taxon>Curvularia</taxon>
    </lineage>
</organism>
<dbReference type="VEuPathDB" id="FungiDB:yc1106_06761"/>
<dbReference type="PANTHER" id="PTHR23502:SF182">
    <property type="entry name" value="POLYAMINE TRANSPORTER, PUTATIVE-RELATED"/>
    <property type="match status" value="1"/>
</dbReference>
<keyword evidence="4 6" id="KW-0472">Membrane</keyword>
<evidence type="ECO:0000256" key="1">
    <source>
        <dbReference type="ARBA" id="ARBA00004141"/>
    </source>
</evidence>
<comment type="subcellular location">
    <subcellularLocation>
        <location evidence="1">Membrane</location>
        <topology evidence="1">Multi-pass membrane protein</topology>
    </subcellularLocation>
</comment>
<evidence type="ECO:0000256" key="6">
    <source>
        <dbReference type="SAM" id="Phobius"/>
    </source>
</evidence>
<feature type="transmembrane region" description="Helical" evidence="6">
    <location>
        <begin position="122"/>
        <end position="140"/>
    </location>
</feature>
<gene>
    <name evidence="7" type="ORF">yc1106_06761</name>
</gene>
<accession>A0A9Q8ZCC7</accession>
<evidence type="ECO:0000256" key="4">
    <source>
        <dbReference type="ARBA" id="ARBA00023136"/>
    </source>
</evidence>
<keyword evidence="8" id="KW-1185">Reference proteome</keyword>
<evidence type="ECO:0000313" key="8">
    <source>
        <dbReference type="Proteomes" id="UP001056012"/>
    </source>
</evidence>
<dbReference type="GO" id="GO:0015606">
    <property type="term" value="F:spermidine transmembrane transporter activity"/>
    <property type="evidence" value="ECO:0007669"/>
    <property type="project" value="TreeGrafter"/>
</dbReference>